<keyword evidence="3" id="KW-1185">Reference proteome</keyword>
<comment type="caution">
    <text evidence="2">The sequence shown here is derived from an EMBL/GenBank/DDBJ whole genome shotgun (WGS) entry which is preliminary data.</text>
</comment>
<dbReference type="RefSeq" id="WP_188900074.1">
    <property type="nucleotide sequence ID" value="NZ_BMKS01000005.1"/>
</dbReference>
<name>A0A8J3ECE7_9PROT</name>
<reference evidence="2 3" key="1">
    <citation type="journal article" date="2014" name="Int. J. Syst. Evol. Microbiol.">
        <title>Complete genome sequence of Corynebacterium casei LMG S-19264T (=DSM 44701T), isolated from a smear-ripened cheese.</title>
        <authorList>
            <consortium name="US DOE Joint Genome Institute (JGI-PGF)"/>
            <person name="Walter F."/>
            <person name="Albersmeier A."/>
            <person name="Kalinowski J."/>
            <person name="Ruckert C."/>
        </authorList>
    </citation>
    <scope>NUCLEOTIDE SEQUENCE [LARGE SCALE GENOMIC DNA]</scope>
    <source>
        <strain evidence="2 3">CGMCC 1.16330</strain>
    </source>
</reference>
<sequence>MLAPAVRYVALLLALVATPLALVLAPQDGPPRTVRGGLAATPPSGRPEAVCLAAPDPACLVELAVAASLSASDEDRLLPALAGALARAGRLDAAEAIRQRLRGEGAAGRDGARREEAADRILVAELLWAARHDPAHPADLGALDELAERPRRGLDGPARRAEALAELAGLLCRDHARGLRGAAAMPGDPGGPAGDGAPAARRLNATFAALLARWPAAIEARPARRQPSDWEALAEAHACAGDPGAARAALRRAALAAPGTAHPGRVRALLALGETGEAEATALDLRRPDQRAAGLLAVAWHAAEEGRRERAAELADLAVEAAMGGRLPVLERLRVLRGVARLRHGPLGDPQGARDAAEAVQAAVTEPPDATPRPLHLIEAAGAFNDIGHGEPACRLAAAALEAAAAPAPARGPSAGGAAGGSAPDGAPSAPATRLFGLRVLPQLGSAQERLPAIGDALRARIAVELHRCGRQEAALRLLRETAAQHRANGWIELHKAALAAGTAEPTPPGRLPDLVAPDQRGRTAAALAEFHAARGEAGPATAWIAAALEAGTGGPALAEAAARIGRRDLATQALKRIAPSQLRGPPAQRAMDLLALAARFEELRGEEGTAAAAGR</sequence>
<feature type="region of interest" description="Disordered" evidence="1">
    <location>
        <begin position="408"/>
        <end position="430"/>
    </location>
</feature>
<protein>
    <submittedName>
        <fullName evidence="2">Uncharacterized protein</fullName>
    </submittedName>
</protein>
<evidence type="ECO:0000313" key="3">
    <source>
        <dbReference type="Proteomes" id="UP000597507"/>
    </source>
</evidence>
<organism evidence="2 3">
    <name type="scientific">Caldovatus sediminis</name>
    <dbReference type="NCBI Taxonomy" id="2041189"/>
    <lineage>
        <taxon>Bacteria</taxon>
        <taxon>Pseudomonadati</taxon>
        <taxon>Pseudomonadota</taxon>
        <taxon>Alphaproteobacteria</taxon>
        <taxon>Acetobacterales</taxon>
        <taxon>Roseomonadaceae</taxon>
        <taxon>Caldovatus</taxon>
    </lineage>
</organism>
<feature type="compositionally biased region" description="Low complexity" evidence="1">
    <location>
        <begin position="421"/>
        <end position="430"/>
    </location>
</feature>
<dbReference type="Proteomes" id="UP000597507">
    <property type="component" value="Unassembled WGS sequence"/>
</dbReference>
<accession>A0A8J3ECE7</accession>
<proteinExistence type="predicted"/>
<evidence type="ECO:0000256" key="1">
    <source>
        <dbReference type="SAM" id="MobiDB-lite"/>
    </source>
</evidence>
<dbReference type="EMBL" id="BMKS01000005">
    <property type="protein sequence ID" value="GGG33740.1"/>
    <property type="molecule type" value="Genomic_DNA"/>
</dbReference>
<evidence type="ECO:0000313" key="2">
    <source>
        <dbReference type="EMBL" id="GGG33740.1"/>
    </source>
</evidence>
<gene>
    <name evidence="2" type="ORF">GCM10010964_22070</name>
</gene>
<dbReference type="AlphaFoldDB" id="A0A8J3ECE7"/>